<proteinExistence type="predicted"/>
<organism evidence="2 3">
    <name type="scientific">Elysia marginata</name>
    <dbReference type="NCBI Taxonomy" id="1093978"/>
    <lineage>
        <taxon>Eukaryota</taxon>
        <taxon>Metazoa</taxon>
        <taxon>Spiralia</taxon>
        <taxon>Lophotrochozoa</taxon>
        <taxon>Mollusca</taxon>
        <taxon>Gastropoda</taxon>
        <taxon>Heterobranchia</taxon>
        <taxon>Euthyneura</taxon>
        <taxon>Panpulmonata</taxon>
        <taxon>Sacoglossa</taxon>
        <taxon>Placobranchoidea</taxon>
        <taxon>Plakobranchidae</taxon>
        <taxon>Elysia</taxon>
    </lineage>
</organism>
<dbReference type="AlphaFoldDB" id="A0AAV4GXP6"/>
<keyword evidence="2" id="KW-0240">DNA-directed RNA polymerase</keyword>
<comment type="caution">
    <text evidence="2">The sequence shown here is derived from an EMBL/GenBank/DDBJ whole genome shotgun (WGS) entry which is preliminary data.</text>
</comment>
<dbReference type="EMBL" id="BMAT01008645">
    <property type="protein sequence ID" value="GFR90054.1"/>
    <property type="molecule type" value="Genomic_DNA"/>
</dbReference>
<sequence>MTYFSPDSGLGETERQQLQAAEAPRQSHFKISPQEYLHALIPPSCEDKSEKPAMPDNVLSLNELRKLELNDQIKALLINVKVIRFNQLVSFLAPGTDHQAILRALQNMAVLVQGCWVVKR</sequence>
<gene>
    <name evidence="2" type="ORF">ElyMa_004294900</name>
</gene>
<keyword evidence="2" id="KW-0804">Transcription</keyword>
<evidence type="ECO:0000313" key="3">
    <source>
        <dbReference type="Proteomes" id="UP000762676"/>
    </source>
</evidence>
<dbReference type="GO" id="GO:0005666">
    <property type="term" value="C:RNA polymerase III complex"/>
    <property type="evidence" value="ECO:0007669"/>
    <property type="project" value="TreeGrafter"/>
</dbReference>
<dbReference type="PANTHER" id="PTHR12069:SF0">
    <property type="entry name" value="DNA-DIRECTED RNA POLYMERASE III SUBUNIT RPC5"/>
    <property type="match status" value="1"/>
</dbReference>
<reference evidence="2 3" key="1">
    <citation type="journal article" date="2021" name="Elife">
        <title>Chloroplast acquisition without the gene transfer in kleptoplastic sea slugs, Plakobranchus ocellatus.</title>
        <authorList>
            <person name="Maeda T."/>
            <person name="Takahashi S."/>
            <person name="Yoshida T."/>
            <person name="Shimamura S."/>
            <person name="Takaki Y."/>
            <person name="Nagai Y."/>
            <person name="Toyoda A."/>
            <person name="Suzuki Y."/>
            <person name="Arimoto A."/>
            <person name="Ishii H."/>
            <person name="Satoh N."/>
            <person name="Nishiyama T."/>
            <person name="Hasebe M."/>
            <person name="Maruyama T."/>
            <person name="Minagawa J."/>
            <person name="Obokata J."/>
            <person name="Shigenobu S."/>
        </authorList>
    </citation>
    <scope>NUCLEOTIDE SEQUENCE [LARGE SCALE GENOMIC DNA]</scope>
</reference>
<evidence type="ECO:0000256" key="1">
    <source>
        <dbReference type="SAM" id="MobiDB-lite"/>
    </source>
</evidence>
<dbReference type="Pfam" id="PF04801">
    <property type="entry name" value="RPC5"/>
    <property type="match status" value="1"/>
</dbReference>
<dbReference type="GO" id="GO:0042797">
    <property type="term" value="P:tRNA transcription by RNA polymerase III"/>
    <property type="evidence" value="ECO:0007669"/>
    <property type="project" value="TreeGrafter"/>
</dbReference>
<dbReference type="Proteomes" id="UP000762676">
    <property type="component" value="Unassembled WGS sequence"/>
</dbReference>
<accession>A0AAV4GXP6</accession>
<name>A0AAV4GXP6_9GAST</name>
<dbReference type="PANTHER" id="PTHR12069">
    <property type="entry name" value="DNA-DIRECTED RNA POLYMERASES III 80 KDA POLYPEPTIDE RNA POLYMERASE III SUBUNIT 5"/>
    <property type="match status" value="1"/>
</dbReference>
<protein>
    <submittedName>
        <fullName evidence="2">DNA-directed RNA polymerase III subunit RPC5</fullName>
    </submittedName>
</protein>
<evidence type="ECO:0000313" key="2">
    <source>
        <dbReference type="EMBL" id="GFR90054.1"/>
    </source>
</evidence>
<dbReference type="InterPro" id="IPR006886">
    <property type="entry name" value="RNA_pol_III_Rpc5"/>
</dbReference>
<feature type="region of interest" description="Disordered" evidence="1">
    <location>
        <begin position="1"/>
        <end position="27"/>
    </location>
</feature>
<keyword evidence="3" id="KW-1185">Reference proteome</keyword>